<name>A0A0K2TSF2_LEPSM</name>
<dbReference type="EMBL" id="HACA01011572">
    <property type="protein sequence ID" value="CDW28933.1"/>
    <property type="molecule type" value="Transcribed_RNA"/>
</dbReference>
<organism evidence="1">
    <name type="scientific">Lepeophtheirus salmonis</name>
    <name type="common">Salmon louse</name>
    <name type="synonym">Caligus salmonis</name>
    <dbReference type="NCBI Taxonomy" id="72036"/>
    <lineage>
        <taxon>Eukaryota</taxon>
        <taxon>Metazoa</taxon>
        <taxon>Ecdysozoa</taxon>
        <taxon>Arthropoda</taxon>
        <taxon>Crustacea</taxon>
        <taxon>Multicrustacea</taxon>
        <taxon>Hexanauplia</taxon>
        <taxon>Copepoda</taxon>
        <taxon>Siphonostomatoida</taxon>
        <taxon>Caligidae</taxon>
        <taxon>Lepeophtheirus</taxon>
    </lineage>
</organism>
<proteinExistence type="predicted"/>
<evidence type="ECO:0000313" key="1">
    <source>
        <dbReference type="EMBL" id="CDW28933.1"/>
    </source>
</evidence>
<dbReference type="AlphaFoldDB" id="A0A0K2TSF2"/>
<sequence>MIYYTLKNTPLFVLIWITILYGSKFSF</sequence>
<accession>A0A0K2TSF2</accession>
<protein>
    <submittedName>
        <fullName evidence="1">Uncharacterized protein</fullName>
    </submittedName>
</protein>
<reference evidence="1" key="1">
    <citation type="submission" date="2014-05" db="EMBL/GenBank/DDBJ databases">
        <authorList>
            <person name="Chronopoulou M."/>
        </authorList>
    </citation>
    <scope>NUCLEOTIDE SEQUENCE</scope>
    <source>
        <tissue evidence="1">Whole organism</tissue>
    </source>
</reference>